<protein>
    <submittedName>
        <fullName evidence="1">Uncharacterized protein</fullName>
    </submittedName>
</protein>
<proteinExistence type="predicted"/>
<reference evidence="1" key="1">
    <citation type="submission" date="2019-08" db="EMBL/GenBank/DDBJ databases">
        <authorList>
            <person name="Kucharzyk K."/>
            <person name="Murdoch R.W."/>
            <person name="Higgins S."/>
            <person name="Loffler F."/>
        </authorList>
    </citation>
    <scope>NUCLEOTIDE SEQUENCE</scope>
</reference>
<sequence>MRLLLKGRNSQELKAEVSRVVKECVKERGCPTIKVDVNPMILD</sequence>
<dbReference type="AlphaFoldDB" id="A0A645JD70"/>
<dbReference type="EMBL" id="VSSQ01137059">
    <property type="protein sequence ID" value="MPN61020.1"/>
    <property type="molecule type" value="Genomic_DNA"/>
</dbReference>
<evidence type="ECO:0000313" key="1">
    <source>
        <dbReference type="EMBL" id="MPN61020.1"/>
    </source>
</evidence>
<comment type="caution">
    <text evidence="1">The sequence shown here is derived from an EMBL/GenBank/DDBJ whole genome shotgun (WGS) entry which is preliminary data.</text>
</comment>
<name>A0A645JD70_9ZZZZ</name>
<gene>
    <name evidence="1" type="ORF">SDC9_208754</name>
</gene>
<organism evidence="1">
    <name type="scientific">bioreactor metagenome</name>
    <dbReference type="NCBI Taxonomy" id="1076179"/>
    <lineage>
        <taxon>unclassified sequences</taxon>
        <taxon>metagenomes</taxon>
        <taxon>ecological metagenomes</taxon>
    </lineage>
</organism>
<accession>A0A645JD70</accession>